<dbReference type="SUPFAM" id="SSF53187">
    <property type="entry name" value="Zn-dependent exopeptidases"/>
    <property type="match status" value="1"/>
</dbReference>
<dbReference type="GO" id="GO:0009253">
    <property type="term" value="P:peptidoglycan catabolic process"/>
    <property type="evidence" value="ECO:0007669"/>
    <property type="project" value="InterPro"/>
</dbReference>
<organism evidence="4 5">
    <name type="scientific">Eisenbergiella tayi</name>
    <dbReference type="NCBI Taxonomy" id="1432052"/>
    <lineage>
        <taxon>Bacteria</taxon>
        <taxon>Bacillati</taxon>
        <taxon>Bacillota</taxon>
        <taxon>Clostridia</taxon>
        <taxon>Lachnospirales</taxon>
        <taxon>Lachnospiraceae</taxon>
        <taxon>Eisenbergiella</taxon>
    </lineage>
</organism>
<dbReference type="CDD" id="cd02696">
    <property type="entry name" value="MurNAc-LAA"/>
    <property type="match status" value="1"/>
</dbReference>
<dbReference type="GO" id="GO:0008745">
    <property type="term" value="F:N-acetylmuramoyl-L-alanine amidase activity"/>
    <property type="evidence" value="ECO:0007669"/>
    <property type="project" value="UniProtKB-EC"/>
</dbReference>
<comment type="caution">
    <text evidence="4">The sequence shown here is derived from an EMBL/GenBank/DDBJ whole genome shotgun (WGS) entry which is preliminary data.</text>
</comment>
<dbReference type="RefSeq" id="WP_069152477.1">
    <property type="nucleotide sequence ID" value="NZ_MCGH01000002.1"/>
</dbReference>
<dbReference type="InterPro" id="IPR050695">
    <property type="entry name" value="N-acetylmuramoyl_amidase_3"/>
</dbReference>
<keyword evidence="2" id="KW-0732">Signal</keyword>
<dbReference type="PANTHER" id="PTHR30404">
    <property type="entry name" value="N-ACETYLMURAMOYL-L-ALANINE AMIDASE"/>
    <property type="match status" value="1"/>
</dbReference>
<evidence type="ECO:0000259" key="3">
    <source>
        <dbReference type="SMART" id="SM00646"/>
    </source>
</evidence>
<feature type="chain" id="PRO_5009122870" evidence="2">
    <location>
        <begin position="28"/>
        <end position="347"/>
    </location>
</feature>
<dbReference type="InterPro" id="IPR002508">
    <property type="entry name" value="MurNAc-LAA_cat"/>
</dbReference>
<dbReference type="AlphaFoldDB" id="A0A1E3ACV4"/>
<dbReference type="Gene3D" id="3.40.630.40">
    <property type="entry name" value="Zn-dependent exopeptidases"/>
    <property type="match status" value="1"/>
</dbReference>
<dbReference type="SMART" id="SM00646">
    <property type="entry name" value="Ami_3"/>
    <property type="match status" value="1"/>
</dbReference>
<reference evidence="4 5" key="1">
    <citation type="submission" date="2016-07" db="EMBL/GenBank/DDBJ databases">
        <title>Characterization of isolates of Eisenbergiella tayi derived from blood cultures, using whole genome sequencing.</title>
        <authorList>
            <person name="Burdz T."/>
            <person name="Wiebe D."/>
            <person name="Huynh C."/>
            <person name="Bernard K."/>
        </authorList>
    </citation>
    <scope>NUCLEOTIDE SEQUENCE [LARGE SCALE GENOMIC DNA]</scope>
    <source>
        <strain evidence="4 5">NML 110608</strain>
    </source>
</reference>
<dbReference type="Proteomes" id="UP000094067">
    <property type="component" value="Unassembled WGS sequence"/>
</dbReference>
<evidence type="ECO:0000313" key="4">
    <source>
        <dbReference type="EMBL" id="ODM06585.1"/>
    </source>
</evidence>
<evidence type="ECO:0000256" key="1">
    <source>
        <dbReference type="ARBA" id="ARBA00022801"/>
    </source>
</evidence>
<feature type="signal peptide" evidence="2">
    <location>
        <begin position="1"/>
        <end position="27"/>
    </location>
</feature>
<dbReference type="GO" id="GO:0030288">
    <property type="term" value="C:outer membrane-bounded periplasmic space"/>
    <property type="evidence" value="ECO:0007669"/>
    <property type="project" value="TreeGrafter"/>
</dbReference>
<protein>
    <submittedName>
        <fullName evidence="4">Sporulation-specific N-acetylmuramoyl-L-alanine amidase</fullName>
        <ecNumber evidence="4">3.5.1.28</ecNumber>
    </submittedName>
</protein>
<accession>A0A1E3ACV4</accession>
<evidence type="ECO:0000313" key="5">
    <source>
        <dbReference type="Proteomes" id="UP000094067"/>
    </source>
</evidence>
<dbReference type="Pfam" id="PF01520">
    <property type="entry name" value="Amidase_3"/>
    <property type="match status" value="1"/>
</dbReference>
<gene>
    <name evidence="4" type="primary">cwlC_1</name>
    <name evidence="4" type="ORF">BEI61_02475</name>
</gene>
<keyword evidence="1 4" id="KW-0378">Hydrolase</keyword>
<dbReference type="EMBL" id="MCGH01000002">
    <property type="protein sequence ID" value="ODM06585.1"/>
    <property type="molecule type" value="Genomic_DNA"/>
</dbReference>
<dbReference type="EC" id="3.5.1.28" evidence="4"/>
<feature type="domain" description="MurNAc-LAA" evidence="3">
    <location>
        <begin position="94"/>
        <end position="214"/>
    </location>
</feature>
<dbReference type="PANTHER" id="PTHR30404:SF0">
    <property type="entry name" value="N-ACETYLMURAMOYL-L-ALANINE AMIDASE AMIC"/>
    <property type="match status" value="1"/>
</dbReference>
<evidence type="ECO:0000256" key="2">
    <source>
        <dbReference type="SAM" id="SignalP"/>
    </source>
</evidence>
<name>A0A1E3ACV4_9FIRM</name>
<sequence length="347" mass="38067">MKKKITIITFLLAVCALVWMPGIQAQAKEPVIVVIDPGHGGEENRGGEVLPHYVEKNLTLQVAQAMKQTLEQFEGVEVYLTRTTDQELSLEQRAQIAKAYHADFLFSLHFNMSAEHNLYGTEVWTSAFGKYYSAGQTFGRLQLAEMSQYGLYNKGVKTRLNSRGTDYYGVIRASRALDLPCVIIEHCYMDHPIDSPQANTPQKLANFGVSDAIAVAKYFHLKSASLGLDFSNYQYSKVPAPAGGVAVPDSTPPENVNMVITNADLNTGKVDISLSASDPQSGMLYYSYSIDGGITWSVLTPWAGGNTIQFSITVPGGSQPIIMCRAYNGYDYHTDSNFAMPGVFAAR</sequence>
<proteinExistence type="predicted"/>